<feature type="compositionally biased region" description="Basic and acidic residues" evidence="1">
    <location>
        <begin position="211"/>
        <end position="230"/>
    </location>
</feature>
<name>A0A9W8NLP9_9PEZI</name>
<protein>
    <submittedName>
        <fullName evidence="2">Uncharacterized protein</fullName>
    </submittedName>
</protein>
<dbReference type="Proteomes" id="UP001148614">
    <property type="component" value="Unassembled WGS sequence"/>
</dbReference>
<accession>A0A9W8NLP9</accession>
<proteinExistence type="predicted"/>
<organism evidence="2 3">
    <name type="scientific">Xylaria arbuscula</name>
    <dbReference type="NCBI Taxonomy" id="114810"/>
    <lineage>
        <taxon>Eukaryota</taxon>
        <taxon>Fungi</taxon>
        <taxon>Dikarya</taxon>
        <taxon>Ascomycota</taxon>
        <taxon>Pezizomycotina</taxon>
        <taxon>Sordariomycetes</taxon>
        <taxon>Xylariomycetidae</taxon>
        <taxon>Xylariales</taxon>
        <taxon>Xylariaceae</taxon>
        <taxon>Xylaria</taxon>
    </lineage>
</organism>
<comment type="caution">
    <text evidence="2">The sequence shown here is derived from an EMBL/GenBank/DDBJ whole genome shotgun (WGS) entry which is preliminary data.</text>
</comment>
<sequence>MNNQPSQHRVCHGPSIPWDETMRIGPGGRHTAEFIRRINLPRVKRLDQGSGTIEDPKICWLLNPDYSVVEDVTKEEDKYQSVEAIVSEEASKRGMSHVWILMDSHATSTVNKIVCIDANKNERRVPTLSSDDNHITLRMGVRPDIANLHGHFYLIHEDNDCKKVAIRMMTEEERGVKGGKNPQLWVWPDYYDRSHIKYPKTPFEIKPGSILDRKQQEEAAKEAATRTRVQ</sequence>
<feature type="region of interest" description="Disordered" evidence="1">
    <location>
        <begin position="208"/>
        <end position="230"/>
    </location>
</feature>
<dbReference type="AlphaFoldDB" id="A0A9W8NLP9"/>
<evidence type="ECO:0000313" key="3">
    <source>
        <dbReference type="Proteomes" id="UP001148614"/>
    </source>
</evidence>
<dbReference type="VEuPathDB" id="FungiDB:F4678DRAFT_407714"/>
<evidence type="ECO:0000313" key="2">
    <source>
        <dbReference type="EMBL" id="KAJ3578991.1"/>
    </source>
</evidence>
<reference evidence="2" key="1">
    <citation type="submission" date="2022-07" db="EMBL/GenBank/DDBJ databases">
        <title>Genome Sequence of Xylaria arbuscula.</title>
        <authorList>
            <person name="Buettner E."/>
        </authorList>
    </citation>
    <scope>NUCLEOTIDE SEQUENCE</scope>
    <source>
        <strain evidence="2">VT107</strain>
    </source>
</reference>
<dbReference type="EMBL" id="JANPWZ010000145">
    <property type="protein sequence ID" value="KAJ3578991.1"/>
    <property type="molecule type" value="Genomic_DNA"/>
</dbReference>
<gene>
    <name evidence="2" type="ORF">NPX13_g1577</name>
</gene>
<keyword evidence="3" id="KW-1185">Reference proteome</keyword>
<evidence type="ECO:0000256" key="1">
    <source>
        <dbReference type="SAM" id="MobiDB-lite"/>
    </source>
</evidence>